<dbReference type="InterPro" id="IPR000719">
    <property type="entry name" value="Prot_kinase_dom"/>
</dbReference>
<name>A0A4R0JW96_9ACTN</name>
<organism evidence="9 10">
    <name type="scientific">Kribbella capetownensis</name>
    <dbReference type="NCBI Taxonomy" id="1572659"/>
    <lineage>
        <taxon>Bacteria</taxon>
        <taxon>Bacillati</taxon>
        <taxon>Actinomycetota</taxon>
        <taxon>Actinomycetes</taxon>
        <taxon>Propionibacteriales</taxon>
        <taxon>Kribbellaceae</taxon>
        <taxon>Kribbella</taxon>
    </lineage>
</organism>
<dbReference type="OrthoDB" id="3778994at2"/>
<dbReference type="SUPFAM" id="SSF56112">
    <property type="entry name" value="Protein kinase-like (PK-like)"/>
    <property type="match status" value="1"/>
</dbReference>
<dbReference type="PROSITE" id="PS50011">
    <property type="entry name" value="PROTEIN_KINASE_DOM"/>
    <property type="match status" value="1"/>
</dbReference>
<gene>
    <name evidence="9" type="ORF">E0H75_14360</name>
</gene>
<keyword evidence="3" id="KW-0547">Nucleotide-binding</keyword>
<evidence type="ECO:0000256" key="2">
    <source>
        <dbReference type="ARBA" id="ARBA00022679"/>
    </source>
</evidence>
<feature type="compositionally biased region" description="Basic residues" evidence="6">
    <location>
        <begin position="308"/>
        <end position="322"/>
    </location>
</feature>
<keyword evidence="10" id="KW-1185">Reference proteome</keyword>
<keyword evidence="7" id="KW-1133">Transmembrane helix</keyword>
<feature type="compositionally biased region" description="Polar residues" evidence="6">
    <location>
        <begin position="288"/>
        <end position="299"/>
    </location>
</feature>
<dbReference type="GO" id="GO:0004674">
    <property type="term" value="F:protein serine/threonine kinase activity"/>
    <property type="evidence" value="ECO:0007669"/>
    <property type="project" value="UniProtKB-KW"/>
</dbReference>
<feature type="domain" description="Protein kinase" evidence="8">
    <location>
        <begin position="49"/>
        <end position="320"/>
    </location>
</feature>
<feature type="region of interest" description="Disordered" evidence="6">
    <location>
        <begin position="247"/>
        <end position="371"/>
    </location>
</feature>
<dbReference type="InterPro" id="IPR030616">
    <property type="entry name" value="Aur-like"/>
</dbReference>
<feature type="compositionally biased region" description="Low complexity" evidence="6">
    <location>
        <begin position="247"/>
        <end position="263"/>
    </location>
</feature>
<evidence type="ECO:0000256" key="7">
    <source>
        <dbReference type="SAM" id="Phobius"/>
    </source>
</evidence>
<evidence type="ECO:0000256" key="6">
    <source>
        <dbReference type="SAM" id="MobiDB-lite"/>
    </source>
</evidence>
<dbReference type="AlphaFoldDB" id="A0A4R0JW96"/>
<evidence type="ECO:0000256" key="1">
    <source>
        <dbReference type="ARBA" id="ARBA00022527"/>
    </source>
</evidence>
<dbReference type="EMBL" id="SJKD01000002">
    <property type="protein sequence ID" value="TCC51299.1"/>
    <property type="molecule type" value="Genomic_DNA"/>
</dbReference>
<keyword evidence="7" id="KW-0472">Membrane</keyword>
<accession>A0A4R0JW96</accession>
<dbReference type="Gene3D" id="1.10.510.10">
    <property type="entry name" value="Transferase(Phosphotransferase) domain 1"/>
    <property type="match status" value="1"/>
</dbReference>
<evidence type="ECO:0000313" key="10">
    <source>
        <dbReference type="Proteomes" id="UP000293342"/>
    </source>
</evidence>
<protein>
    <recommendedName>
        <fullName evidence="8">Protein kinase domain-containing protein</fullName>
    </recommendedName>
</protein>
<evidence type="ECO:0000256" key="5">
    <source>
        <dbReference type="ARBA" id="ARBA00022840"/>
    </source>
</evidence>
<feature type="region of interest" description="Disordered" evidence="6">
    <location>
        <begin position="415"/>
        <end position="473"/>
    </location>
</feature>
<proteinExistence type="predicted"/>
<evidence type="ECO:0000259" key="8">
    <source>
        <dbReference type="PROSITE" id="PS50011"/>
    </source>
</evidence>
<keyword evidence="5" id="KW-0067">ATP-binding</keyword>
<dbReference type="InterPro" id="IPR011009">
    <property type="entry name" value="Kinase-like_dom_sf"/>
</dbReference>
<dbReference type="SMART" id="SM00220">
    <property type="entry name" value="S_TKc"/>
    <property type="match status" value="1"/>
</dbReference>
<dbReference type="Pfam" id="PF00069">
    <property type="entry name" value="Pkinase"/>
    <property type="match status" value="1"/>
</dbReference>
<keyword evidence="4" id="KW-0418">Kinase</keyword>
<sequence length="599" mass="64437">MPAVRRRPQAAPDQAVVRRPPGCAVDNFRGPGRDSCTLLGMDLDDIAGYSLRRKLGSGSAGSVWQVRDLASGRNAVLKRVPVSAISDLEELREQLFILQRVNHPHLARLLELRETESEWLLFTQYIAAGTLTSLLGRRGALSTGELVTLLSPLAEALDHLHRSGLTHGRVTAPNVMFDSAGRPVLTDPVIHPYLNPAASSPTPTDDLTALTHLAHQSGGGPSLFPPTLFTTGGTRDLLALDDPAPIDLAFPEQESGPDTTNPPTDDDDPVHRSRGPLTPSPPDESATDPVQATGPQLTSPKPVPRLPKPSRRPTSRRPRLSRRTAAAPTNPLDRLTPRQPAPAPPTPPSSTPATNSPGLPQPGRRRPRRRVWRRKHTFWRRRFPHPGYGVLAAAGLGAAVVLVLGLLTVGALDNQPTPTAATEPSARPPQQTPTQAPTQTSTPAPTHSSTSVASQTPTAAPSTASHSPRPAETTDWARTLQALDAQRAQAFWALEPSILDKIYVPGSKPWTSDRALIVAYSKQQLRVRGLRIHIDSTTVERRTTTSVTLRTVDHLIAGSFVDRHGTSTPLPPATPTTRLITLTANPSTPAWRIATITNV</sequence>
<feature type="compositionally biased region" description="Pro residues" evidence="6">
    <location>
        <begin position="339"/>
        <end position="350"/>
    </location>
</feature>
<evidence type="ECO:0000256" key="4">
    <source>
        <dbReference type="ARBA" id="ARBA00022777"/>
    </source>
</evidence>
<feature type="transmembrane region" description="Helical" evidence="7">
    <location>
        <begin position="388"/>
        <end position="412"/>
    </location>
</feature>
<evidence type="ECO:0000313" key="9">
    <source>
        <dbReference type="EMBL" id="TCC51299.1"/>
    </source>
</evidence>
<feature type="compositionally biased region" description="Low complexity" evidence="6">
    <location>
        <begin position="432"/>
        <end position="471"/>
    </location>
</feature>
<dbReference type="Proteomes" id="UP000293342">
    <property type="component" value="Unassembled WGS sequence"/>
</dbReference>
<keyword evidence="1" id="KW-0723">Serine/threonine-protein kinase</keyword>
<dbReference type="PANTHER" id="PTHR24350">
    <property type="entry name" value="SERINE/THREONINE-PROTEIN KINASE IAL-RELATED"/>
    <property type="match status" value="1"/>
</dbReference>
<reference evidence="9 10" key="1">
    <citation type="submission" date="2019-02" db="EMBL/GenBank/DDBJ databases">
        <title>Kribbella capetownensis sp. nov. and Kribbella speibonae sp. nov., isolated from soil.</title>
        <authorList>
            <person name="Curtis S.M."/>
            <person name="Norton I."/>
            <person name="Everest G.J."/>
            <person name="Meyers P.R."/>
        </authorList>
    </citation>
    <scope>NUCLEOTIDE SEQUENCE [LARGE SCALE GENOMIC DNA]</scope>
    <source>
        <strain evidence="9 10">YM53</strain>
    </source>
</reference>
<keyword evidence="7" id="KW-0812">Transmembrane</keyword>
<dbReference type="GO" id="GO:0005524">
    <property type="term" value="F:ATP binding"/>
    <property type="evidence" value="ECO:0007669"/>
    <property type="project" value="UniProtKB-KW"/>
</dbReference>
<comment type="caution">
    <text evidence="9">The sequence shown here is derived from an EMBL/GenBank/DDBJ whole genome shotgun (WGS) entry which is preliminary data.</text>
</comment>
<keyword evidence="2" id="KW-0808">Transferase</keyword>
<evidence type="ECO:0000256" key="3">
    <source>
        <dbReference type="ARBA" id="ARBA00022741"/>
    </source>
</evidence>